<evidence type="ECO:0000313" key="2">
    <source>
        <dbReference type="Proteomes" id="UP000276133"/>
    </source>
</evidence>
<protein>
    <submittedName>
        <fullName evidence="1">Autophagy-related protein-like</fullName>
    </submittedName>
</protein>
<keyword evidence="2" id="KW-1185">Reference proteome</keyword>
<organism evidence="1 2">
    <name type="scientific">Brachionus plicatilis</name>
    <name type="common">Marine rotifer</name>
    <name type="synonym">Brachionus muelleri</name>
    <dbReference type="NCBI Taxonomy" id="10195"/>
    <lineage>
        <taxon>Eukaryota</taxon>
        <taxon>Metazoa</taxon>
        <taxon>Spiralia</taxon>
        <taxon>Gnathifera</taxon>
        <taxon>Rotifera</taxon>
        <taxon>Eurotatoria</taxon>
        <taxon>Monogononta</taxon>
        <taxon>Pseudotrocha</taxon>
        <taxon>Ploima</taxon>
        <taxon>Brachionidae</taxon>
        <taxon>Brachionus</taxon>
    </lineage>
</organism>
<dbReference type="Proteomes" id="UP000276133">
    <property type="component" value="Unassembled WGS sequence"/>
</dbReference>
<accession>A0A3M7SZT3</accession>
<name>A0A3M7SZT3_BRAPC</name>
<gene>
    <name evidence="1" type="ORF">BpHYR1_001136</name>
</gene>
<dbReference type="AlphaFoldDB" id="A0A3M7SZT3"/>
<reference evidence="1 2" key="1">
    <citation type="journal article" date="2018" name="Sci. Rep.">
        <title>Genomic signatures of local adaptation to the degree of environmental predictability in rotifers.</title>
        <authorList>
            <person name="Franch-Gras L."/>
            <person name="Hahn C."/>
            <person name="Garcia-Roger E.M."/>
            <person name="Carmona M.J."/>
            <person name="Serra M."/>
            <person name="Gomez A."/>
        </authorList>
    </citation>
    <scope>NUCLEOTIDE SEQUENCE [LARGE SCALE GENOMIC DNA]</scope>
    <source>
        <strain evidence="1">HYR1</strain>
    </source>
</reference>
<evidence type="ECO:0000313" key="1">
    <source>
        <dbReference type="EMBL" id="RNA41301.1"/>
    </source>
</evidence>
<dbReference type="STRING" id="10195.A0A3M7SZT3"/>
<dbReference type="EMBL" id="REGN01000524">
    <property type="protein sequence ID" value="RNA41301.1"/>
    <property type="molecule type" value="Genomic_DNA"/>
</dbReference>
<sequence>MYQTNIVHSDKATAQPFRMKSMVEFRNLREQILTVHLFDVGLETVQNRKAEESDVVMRVSASQVNAYYQFSREERPIHFGLVERCGTEQPHCVVAHIKVPLYVQPTSERLEAKEERDTMQYEHGINVSRAMNENESDADEHDEVKCGPFSSTYTVISSEKNRRIVNAGTKAEMDAFANHSMQNSHVTISLDIARVKLLVTDQYFLNDIYNCVLNDLLMFVPSVLAPIESSMYQFDSANKCFVAPSLSQLIEADMDTDFFASNSINLHG</sequence>
<dbReference type="OrthoDB" id="10598929at2759"/>
<proteinExistence type="predicted"/>
<feature type="non-terminal residue" evidence="1">
    <location>
        <position position="268"/>
    </location>
</feature>
<comment type="caution">
    <text evidence="1">The sequence shown here is derived from an EMBL/GenBank/DDBJ whole genome shotgun (WGS) entry which is preliminary data.</text>
</comment>